<evidence type="ECO:0000313" key="4">
    <source>
        <dbReference type="Proteomes" id="UP001251524"/>
    </source>
</evidence>
<keyword evidence="2" id="KW-0732">Signal</keyword>
<accession>A0ABU1W718</accession>
<evidence type="ECO:0000313" key="3">
    <source>
        <dbReference type="EMBL" id="MDR7133379.1"/>
    </source>
</evidence>
<feature type="chain" id="PRO_5047375546" evidence="2">
    <location>
        <begin position="27"/>
        <end position="252"/>
    </location>
</feature>
<feature type="region of interest" description="Disordered" evidence="1">
    <location>
        <begin position="184"/>
        <end position="252"/>
    </location>
</feature>
<gene>
    <name evidence="3" type="ORF">J2X06_000563</name>
</gene>
<feature type="compositionally biased region" description="Basic and acidic residues" evidence="1">
    <location>
        <begin position="194"/>
        <end position="252"/>
    </location>
</feature>
<evidence type="ECO:0000256" key="1">
    <source>
        <dbReference type="SAM" id="MobiDB-lite"/>
    </source>
</evidence>
<dbReference type="RefSeq" id="WP_310058002.1">
    <property type="nucleotide sequence ID" value="NZ_JAVDVY010000001.1"/>
</dbReference>
<reference evidence="3 4" key="1">
    <citation type="submission" date="2023-07" db="EMBL/GenBank/DDBJ databases">
        <title>Sorghum-associated microbial communities from plants grown in Nebraska, USA.</title>
        <authorList>
            <person name="Schachtman D."/>
        </authorList>
    </citation>
    <scope>NUCLEOTIDE SEQUENCE [LARGE SCALE GENOMIC DNA]</scope>
    <source>
        <strain evidence="3 4">BE198</strain>
    </source>
</reference>
<proteinExistence type="predicted"/>
<dbReference type="Proteomes" id="UP001251524">
    <property type="component" value="Unassembled WGS sequence"/>
</dbReference>
<comment type="caution">
    <text evidence="3">The sequence shown here is derived from an EMBL/GenBank/DDBJ whole genome shotgun (WGS) entry which is preliminary data.</text>
</comment>
<dbReference type="EMBL" id="JAVDVY010000001">
    <property type="protein sequence ID" value="MDR7133379.1"/>
    <property type="molecule type" value="Genomic_DNA"/>
</dbReference>
<evidence type="ECO:0000256" key="2">
    <source>
        <dbReference type="SAM" id="SignalP"/>
    </source>
</evidence>
<feature type="signal peptide" evidence="2">
    <location>
        <begin position="1"/>
        <end position="26"/>
    </location>
</feature>
<sequence>MNLKPRTFILAAAIAAALLTMAPGFAQEADPDAPIIAEATVPKARLVDRYIELAGSPEASADLVGDLRTGGDFVVIEEVTTTTTNPDGTTTTVTAPVERTIVNPNGAMGWGEVNITLSLAQAMIDSGAAPDLQSALTGLTVTNADGTVTTTPGVLQLRADGAGWGNIAKQLGFKLGALVSASNRGDKAVAATGRADKAKVERTQDKPAKPERVAKVERPDKPEKVDRPQRPERPERPQKPERPDKPERVGRI</sequence>
<name>A0ABU1W718_9GAMM</name>
<protein>
    <submittedName>
        <fullName evidence="3">Uncharacterized protein</fullName>
    </submittedName>
</protein>
<keyword evidence="4" id="KW-1185">Reference proteome</keyword>
<organism evidence="3 4">
    <name type="scientific">Lysobacter niastensis</name>
    <dbReference type="NCBI Taxonomy" id="380629"/>
    <lineage>
        <taxon>Bacteria</taxon>
        <taxon>Pseudomonadati</taxon>
        <taxon>Pseudomonadota</taxon>
        <taxon>Gammaproteobacteria</taxon>
        <taxon>Lysobacterales</taxon>
        <taxon>Lysobacteraceae</taxon>
        <taxon>Lysobacter</taxon>
    </lineage>
</organism>